<keyword evidence="3" id="KW-1185">Reference proteome</keyword>
<dbReference type="PANTHER" id="PTHR28601">
    <property type="entry name" value="COILED-COIL DOMAIN-CONTAINING PROTEIN 24"/>
    <property type="match status" value="1"/>
</dbReference>
<dbReference type="Pfam" id="PF15669">
    <property type="entry name" value="CCDC24"/>
    <property type="match status" value="1"/>
</dbReference>
<dbReference type="InParanoid" id="W5LXT9"/>
<dbReference type="HOGENOM" id="CLU_2132698_0_0_1"/>
<accession>W5LXT9</accession>
<dbReference type="AlphaFoldDB" id="W5LXT9"/>
<name>W5LXT9_LEPOC</name>
<dbReference type="GeneTree" id="ENSGT00940000167115"/>
<dbReference type="Bgee" id="ENSLOCG00000000852">
    <property type="expression patterns" value="Expressed in ovary and 3 other cell types or tissues"/>
</dbReference>
<dbReference type="PANTHER" id="PTHR28601:SF1">
    <property type="entry name" value="COILED-COIL DOMAIN-CONTAINING PROTEIN 24"/>
    <property type="match status" value="1"/>
</dbReference>
<dbReference type="Ensembl" id="ENSLOCT00000000950.1">
    <property type="protein sequence ID" value="ENSLOCP00000000946.1"/>
    <property type="gene ID" value="ENSLOCG00000000852.1"/>
</dbReference>
<evidence type="ECO:0000256" key="1">
    <source>
        <dbReference type="SAM" id="MobiDB-lite"/>
    </source>
</evidence>
<feature type="region of interest" description="Disordered" evidence="1">
    <location>
        <begin position="42"/>
        <end position="85"/>
    </location>
</feature>
<dbReference type="STRING" id="7918.ENSLOCP00000000946"/>
<feature type="compositionally biased region" description="Polar residues" evidence="1">
    <location>
        <begin position="63"/>
        <end position="74"/>
    </location>
</feature>
<organism evidence="2 3">
    <name type="scientific">Lepisosteus oculatus</name>
    <name type="common">Spotted gar</name>
    <dbReference type="NCBI Taxonomy" id="7918"/>
    <lineage>
        <taxon>Eukaryota</taxon>
        <taxon>Metazoa</taxon>
        <taxon>Chordata</taxon>
        <taxon>Craniata</taxon>
        <taxon>Vertebrata</taxon>
        <taxon>Euteleostomi</taxon>
        <taxon>Actinopterygii</taxon>
        <taxon>Neopterygii</taxon>
        <taxon>Holostei</taxon>
        <taxon>Semionotiformes</taxon>
        <taxon>Lepisosteidae</taxon>
        <taxon>Lepisosteus</taxon>
    </lineage>
</organism>
<reference evidence="2" key="2">
    <citation type="submission" date="2025-08" db="UniProtKB">
        <authorList>
            <consortium name="Ensembl"/>
        </authorList>
    </citation>
    <scope>IDENTIFICATION</scope>
</reference>
<evidence type="ECO:0000313" key="3">
    <source>
        <dbReference type="Proteomes" id="UP000018468"/>
    </source>
</evidence>
<sequence>MLKQEIRLLLLNIQEKASEQGRDGNKALLRYSPDVVSYILGTSTSSHELQGPRSARSHDGRQQLPSRPQSANSSEEVRSFSRLSSTPSYLDDIEAIKDKLNIIHIDEVVAHLQ</sequence>
<proteinExistence type="predicted"/>
<reference evidence="3" key="1">
    <citation type="submission" date="2011-12" db="EMBL/GenBank/DDBJ databases">
        <title>The Draft Genome of Lepisosteus oculatus.</title>
        <authorList>
            <consortium name="The Broad Institute Genome Assembly &amp; Analysis Group"/>
            <consortium name="Computational R&amp;D Group"/>
            <consortium name="and Sequencing Platform"/>
            <person name="Di Palma F."/>
            <person name="Alfoldi J."/>
            <person name="Johnson J."/>
            <person name="Berlin A."/>
            <person name="Gnerre S."/>
            <person name="Jaffe D."/>
            <person name="MacCallum I."/>
            <person name="Young S."/>
            <person name="Walker B.J."/>
            <person name="Lander E.S."/>
            <person name="Lindblad-Toh K."/>
        </authorList>
    </citation>
    <scope>NUCLEOTIDE SEQUENCE [LARGE SCALE GENOMIC DNA]</scope>
</reference>
<protein>
    <submittedName>
        <fullName evidence="2">Coiled-coil domain-containing protein 24-like</fullName>
    </submittedName>
</protein>
<dbReference type="Proteomes" id="UP000018468">
    <property type="component" value="Unassembled WGS sequence"/>
</dbReference>
<reference evidence="2" key="3">
    <citation type="submission" date="2025-09" db="UniProtKB">
        <authorList>
            <consortium name="Ensembl"/>
        </authorList>
    </citation>
    <scope>IDENTIFICATION</scope>
</reference>
<evidence type="ECO:0000313" key="2">
    <source>
        <dbReference type="Ensembl" id="ENSLOCP00000000946.1"/>
    </source>
</evidence>
<dbReference type="InterPro" id="IPR031367">
    <property type="entry name" value="CCDC24"/>
</dbReference>